<gene>
    <name evidence="13" type="ORF">MCOR_15043</name>
</gene>
<dbReference type="PANTHER" id="PTHR24365">
    <property type="entry name" value="TOLL-LIKE RECEPTOR"/>
    <property type="match status" value="1"/>
</dbReference>
<dbReference type="OrthoDB" id="6043111at2759"/>
<sequence>MKKNDEDYCTLLTVVFVWLSFQYSMQCEIKMQNNTMGLIKLADCKEIGYRNVPINLPPDIDVIDLTNNYIAVLRNNSFSRYSILIEINLSNNKLDSIDIDAFAGLYQIQSINMSDNSLDVFNVYTPDLFKHLANVTHLDIRRNKPTIAKRSATPQHYPDKSFAVLTKISFLAVDVIPYPYFGPGFKNLQSLKTLKFEYCYLKVLRNNTFEHFSPSLEELVLSGCTRNFIQAETGVLSKFENLIKLNFAESCVHLIQALKLLNVFKNKSMETLILSSMNCARFSTKQYPYAITVSAEMMKYLKTICVEILDLSDNGIVDFEPNSLFSYDRPECITNMNFRGNRFSFNFGIQVIELKSFFRMAVSLKTLVYSYIPVRYKLPDRSHDKDLQYDFADNFILLPKSLETLLINNVISNDFFKAFVVQKGSNLRVLDLSYSFSSTSIIFQPDIKSKLESLILDGVIYCFTSMEMEQFHSYSLKTLIWRDAKLHHVVTNPKNKYAPSIKKLFNKFISLEHLDLAKNELFGLFDDLLVNMKNLTELHLSKNLFESIPMAILKLNSIKVLDFRNNLLTTIDRNTRDWADRMNQKHGLTLSLDNNAFECNCNTLEFIRWLKQTKVKFDKESYNCIINNGTVISTLEAYDKMDKLLFSCNSKLWLTISSLLMATCITGTFLLIVYSKRWEICVFLYQKFRNLIETKLKKQYTYDLYVSYETDSMYWIKTVLLPKVEDEWGLKICLKDRDFLVGVSRFDIEAESIQQSRHVMFIITPSFKNSLDYLFEIERVKYEKMMKNMANIIVIVKDISISDIPIELSYIWNNVSLVQWTENSEQLDIIWQRMKIWLSTDCLGYFIQNTVNNNNTIPHARKMNAVTYGSISKQFE</sequence>
<evidence type="ECO:0000256" key="7">
    <source>
        <dbReference type="ARBA" id="ARBA00022989"/>
    </source>
</evidence>
<dbReference type="InterPro" id="IPR000157">
    <property type="entry name" value="TIR_dom"/>
</dbReference>
<dbReference type="SMART" id="SM00369">
    <property type="entry name" value="LRR_TYP"/>
    <property type="match status" value="5"/>
</dbReference>
<protein>
    <recommendedName>
        <fullName evidence="12">TIR domain-containing protein</fullName>
    </recommendedName>
</protein>
<feature type="transmembrane region" description="Helical" evidence="11">
    <location>
        <begin position="652"/>
        <end position="674"/>
    </location>
</feature>
<keyword evidence="8 11" id="KW-0472">Membrane</keyword>
<dbReference type="GO" id="GO:0005886">
    <property type="term" value="C:plasma membrane"/>
    <property type="evidence" value="ECO:0007669"/>
    <property type="project" value="TreeGrafter"/>
</dbReference>
<dbReference type="InterPro" id="IPR032675">
    <property type="entry name" value="LRR_dom_sf"/>
</dbReference>
<keyword evidence="4 11" id="KW-0812">Transmembrane</keyword>
<evidence type="ECO:0000313" key="14">
    <source>
        <dbReference type="Proteomes" id="UP000507470"/>
    </source>
</evidence>
<evidence type="ECO:0000256" key="6">
    <source>
        <dbReference type="ARBA" id="ARBA00022737"/>
    </source>
</evidence>
<dbReference type="GO" id="GO:0038023">
    <property type="term" value="F:signaling receptor activity"/>
    <property type="evidence" value="ECO:0007669"/>
    <property type="project" value="TreeGrafter"/>
</dbReference>
<evidence type="ECO:0000313" key="13">
    <source>
        <dbReference type="EMBL" id="CAC5378913.1"/>
    </source>
</evidence>
<keyword evidence="6" id="KW-0677">Repeat</keyword>
<accession>A0A6J8B5Y0</accession>
<evidence type="ECO:0000256" key="9">
    <source>
        <dbReference type="ARBA" id="ARBA00023170"/>
    </source>
</evidence>
<keyword evidence="5" id="KW-0732">Signal</keyword>
<keyword evidence="14" id="KW-1185">Reference proteome</keyword>
<keyword evidence="9" id="KW-0675">Receptor</keyword>
<evidence type="ECO:0000259" key="12">
    <source>
        <dbReference type="PROSITE" id="PS50104"/>
    </source>
</evidence>
<proteinExistence type="inferred from homology"/>
<name>A0A6J8B5Y0_MYTCO</name>
<comment type="subcellular location">
    <subcellularLocation>
        <location evidence="1">Membrane</location>
        <topology evidence="1">Single-pass membrane protein</topology>
    </subcellularLocation>
</comment>
<dbReference type="GO" id="GO:0007165">
    <property type="term" value="P:signal transduction"/>
    <property type="evidence" value="ECO:0007669"/>
    <property type="project" value="InterPro"/>
</dbReference>
<dbReference type="Pfam" id="PF01582">
    <property type="entry name" value="TIR"/>
    <property type="match status" value="1"/>
</dbReference>
<dbReference type="Proteomes" id="UP000507470">
    <property type="component" value="Unassembled WGS sequence"/>
</dbReference>
<evidence type="ECO:0000256" key="3">
    <source>
        <dbReference type="ARBA" id="ARBA00022614"/>
    </source>
</evidence>
<dbReference type="InterPro" id="IPR035897">
    <property type="entry name" value="Toll_tir_struct_dom_sf"/>
</dbReference>
<dbReference type="Gene3D" id="3.80.10.10">
    <property type="entry name" value="Ribonuclease Inhibitor"/>
    <property type="match status" value="3"/>
</dbReference>
<evidence type="ECO:0000256" key="10">
    <source>
        <dbReference type="ARBA" id="ARBA00023180"/>
    </source>
</evidence>
<comment type="similarity">
    <text evidence="2">Belongs to the Toll-like receptor family.</text>
</comment>
<keyword evidence="3" id="KW-0433">Leucine-rich repeat</keyword>
<evidence type="ECO:0000256" key="2">
    <source>
        <dbReference type="ARBA" id="ARBA00009634"/>
    </source>
</evidence>
<dbReference type="InterPro" id="IPR001611">
    <property type="entry name" value="Leu-rich_rpt"/>
</dbReference>
<dbReference type="PROSITE" id="PS50104">
    <property type="entry name" value="TIR"/>
    <property type="match status" value="1"/>
</dbReference>
<evidence type="ECO:0000256" key="4">
    <source>
        <dbReference type="ARBA" id="ARBA00022692"/>
    </source>
</evidence>
<dbReference type="AlphaFoldDB" id="A0A6J8B5Y0"/>
<reference evidence="13 14" key="1">
    <citation type="submission" date="2020-06" db="EMBL/GenBank/DDBJ databases">
        <authorList>
            <person name="Li R."/>
            <person name="Bekaert M."/>
        </authorList>
    </citation>
    <scope>NUCLEOTIDE SEQUENCE [LARGE SCALE GENOMIC DNA]</scope>
    <source>
        <strain evidence="14">wild</strain>
    </source>
</reference>
<dbReference type="Gene3D" id="3.40.50.10140">
    <property type="entry name" value="Toll/interleukin-1 receptor homology (TIR) domain"/>
    <property type="match status" value="1"/>
</dbReference>
<dbReference type="Pfam" id="PF13855">
    <property type="entry name" value="LRR_8"/>
    <property type="match status" value="1"/>
</dbReference>
<dbReference type="PANTHER" id="PTHR24365:SF541">
    <property type="entry name" value="PROTEIN TOLL-RELATED"/>
    <property type="match status" value="1"/>
</dbReference>
<dbReference type="SUPFAM" id="SSF52058">
    <property type="entry name" value="L domain-like"/>
    <property type="match status" value="2"/>
</dbReference>
<organism evidence="13 14">
    <name type="scientific">Mytilus coruscus</name>
    <name type="common">Sea mussel</name>
    <dbReference type="NCBI Taxonomy" id="42192"/>
    <lineage>
        <taxon>Eukaryota</taxon>
        <taxon>Metazoa</taxon>
        <taxon>Spiralia</taxon>
        <taxon>Lophotrochozoa</taxon>
        <taxon>Mollusca</taxon>
        <taxon>Bivalvia</taxon>
        <taxon>Autobranchia</taxon>
        <taxon>Pteriomorphia</taxon>
        <taxon>Mytilida</taxon>
        <taxon>Mytiloidea</taxon>
        <taxon>Mytilidae</taxon>
        <taxon>Mytilinae</taxon>
        <taxon>Mytilus</taxon>
    </lineage>
</organism>
<dbReference type="InterPro" id="IPR003591">
    <property type="entry name" value="Leu-rich_rpt_typical-subtyp"/>
</dbReference>
<dbReference type="SUPFAM" id="SSF52200">
    <property type="entry name" value="Toll/Interleukin receptor TIR domain"/>
    <property type="match status" value="1"/>
</dbReference>
<evidence type="ECO:0000256" key="11">
    <source>
        <dbReference type="SAM" id="Phobius"/>
    </source>
</evidence>
<dbReference type="EMBL" id="CACVKT020002617">
    <property type="protein sequence ID" value="CAC5378913.1"/>
    <property type="molecule type" value="Genomic_DNA"/>
</dbReference>
<feature type="domain" description="TIR" evidence="12">
    <location>
        <begin position="700"/>
        <end position="838"/>
    </location>
</feature>
<evidence type="ECO:0000256" key="1">
    <source>
        <dbReference type="ARBA" id="ARBA00004167"/>
    </source>
</evidence>
<keyword evidence="7 11" id="KW-1133">Transmembrane helix</keyword>
<keyword evidence="10" id="KW-0325">Glycoprotein</keyword>
<evidence type="ECO:0000256" key="8">
    <source>
        <dbReference type="ARBA" id="ARBA00023136"/>
    </source>
</evidence>
<evidence type="ECO:0000256" key="5">
    <source>
        <dbReference type="ARBA" id="ARBA00022729"/>
    </source>
</evidence>